<evidence type="ECO:0000313" key="1">
    <source>
        <dbReference type="EMBL" id="BAJ78046.1"/>
    </source>
</evidence>
<protein>
    <submittedName>
        <fullName evidence="1">Cell division protein ftsI, putative</fullName>
    </submittedName>
</protein>
<keyword evidence="1" id="KW-0132">Cell division</keyword>
<dbReference type="GO" id="GO:0051301">
    <property type="term" value="P:cell division"/>
    <property type="evidence" value="ECO:0007669"/>
    <property type="project" value="UniProtKB-KW"/>
</dbReference>
<keyword evidence="1" id="KW-0131">Cell cycle</keyword>
<sequence>MSFSVHFIVERLKSGELWSRENVLLMFIFNSSSNELLSVSICKALLFLEVQCLSWRKYMFPSSLLIL</sequence>
<name>F0X625_CRYPV</name>
<accession>F0X625</accession>
<reference evidence="1" key="1">
    <citation type="submission" date="2011-02" db="EMBL/GenBank/DDBJ databases">
        <title>Construction and analysis of full-length cDNA library of Cryptosporidium parvum.</title>
        <authorList>
            <person name="Yamagishi J."/>
            <person name="Wakaguri H."/>
            <person name="Sugano S."/>
            <person name="Kawano S."/>
            <person name="Fujisaki K."/>
            <person name="Sugimoto C."/>
            <person name="Watanabe J."/>
            <person name="Suzuki Y."/>
            <person name="Kimata I."/>
            <person name="Xuan X."/>
        </authorList>
    </citation>
    <scope>NUCLEOTIDE SEQUENCE</scope>
    <source>
        <strain evidence="1">HNJ-1</strain>
    </source>
</reference>
<proteinExistence type="evidence at transcript level"/>
<dbReference type="AlphaFoldDB" id="F0X625"/>
<dbReference type="EMBL" id="FX115943">
    <property type="protein sequence ID" value="BAJ78046.1"/>
    <property type="molecule type" value="mRNA"/>
</dbReference>
<organism evidence="1">
    <name type="scientific">Cryptosporidium parvum</name>
    <dbReference type="NCBI Taxonomy" id="5807"/>
    <lineage>
        <taxon>Eukaryota</taxon>
        <taxon>Sar</taxon>
        <taxon>Alveolata</taxon>
        <taxon>Apicomplexa</taxon>
        <taxon>Conoidasida</taxon>
        <taxon>Coccidia</taxon>
        <taxon>Eucoccidiorida</taxon>
        <taxon>Eimeriorina</taxon>
        <taxon>Cryptosporidiidae</taxon>
        <taxon>Cryptosporidium</taxon>
    </lineage>
</organism>